<dbReference type="InterPro" id="IPR002328">
    <property type="entry name" value="ADH_Zn_CS"/>
</dbReference>
<dbReference type="Pfam" id="PF08240">
    <property type="entry name" value="ADH_N"/>
    <property type="match status" value="1"/>
</dbReference>
<dbReference type="InterPro" id="IPR020843">
    <property type="entry name" value="ER"/>
</dbReference>
<dbReference type="GO" id="GO:0008270">
    <property type="term" value="F:zinc ion binding"/>
    <property type="evidence" value="ECO:0007669"/>
    <property type="project" value="InterPro"/>
</dbReference>
<evidence type="ECO:0000259" key="9">
    <source>
        <dbReference type="SMART" id="SM00829"/>
    </source>
</evidence>
<evidence type="ECO:0000313" key="11">
    <source>
        <dbReference type="Proteomes" id="UP000246085"/>
    </source>
</evidence>
<keyword evidence="8" id="KW-0472">Membrane</keyword>
<keyword evidence="8" id="KW-0812">Transmembrane</keyword>
<proteinExistence type="inferred from homology"/>
<feature type="transmembrane region" description="Helical" evidence="8">
    <location>
        <begin position="177"/>
        <end position="198"/>
    </location>
</feature>
<dbReference type="Proteomes" id="UP000246085">
    <property type="component" value="Chromosome BRAD3257"/>
</dbReference>
<evidence type="ECO:0000256" key="7">
    <source>
        <dbReference type="RuleBase" id="RU361277"/>
    </source>
</evidence>
<evidence type="ECO:0000256" key="6">
    <source>
        <dbReference type="ARBA" id="ARBA00023002"/>
    </source>
</evidence>
<sequence>MKAYQVVEFGCPIVPNDLANPKPSASEVVVDVACCGLCHSDVHFHEGHLRMGGDRKLLLPDIGANLPLTLGHEIYGHIAAYGPDAQLKPADLGRPVIVYPWIGCGKCEACLDQRDNECPMPQNLGLHRPGGHGEKVVVRDPKFLVDAKGVDRNMAGVYACSGLTAFSALAKIPRKDGWIAIIGVGGVGLMALAIAKGIGFERVAVVDMDDAKLQLASKDYGADLAINSGKANAAAMLKEETGGIVAVVDFVGADQTVQLAFDTMRNAGIYVGVGLYGGMLHLPIAALASRQYTLRGSFVGTLAELKSLVGYAREGRIKAIPVRLAPISDINDDLAALRAGGVHGRVVHSHV</sequence>
<name>A0A2U3PUW1_9BRAD</name>
<evidence type="ECO:0000256" key="1">
    <source>
        <dbReference type="ARBA" id="ARBA00001947"/>
    </source>
</evidence>
<evidence type="ECO:0000256" key="3">
    <source>
        <dbReference type="ARBA" id="ARBA00013190"/>
    </source>
</evidence>
<dbReference type="InterPro" id="IPR036291">
    <property type="entry name" value="NAD(P)-bd_dom_sf"/>
</dbReference>
<dbReference type="SUPFAM" id="SSF51735">
    <property type="entry name" value="NAD(P)-binding Rossmann-fold domains"/>
    <property type="match status" value="1"/>
</dbReference>
<evidence type="ECO:0000313" key="10">
    <source>
        <dbReference type="EMBL" id="SPP92909.1"/>
    </source>
</evidence>
<gene>
    <name evidence="10" type="ORF">BRAD3257_1794</name>
</gene>
<dbReference type="EC" id="1.1.1.1" evidence="3"/>
<dbReference type="AlphaFoldDB" id="A0A2U3PUW1"/>
<dbReference type="SUPFAM" id="SSF50129">
    <property type="entry name" value="GroES-like"/>
    <property type="match status" value="1"/>
</dbReference>
<dbReference type="Pfam" id="PF00107">
    <property type="entry name" value="ADH_zinc_N"/>
    <property type="match status" value="1"/>
</dbReference>
<organism evidence="10 11">
    <name type="scientific">Bradyrhizobium vignae</name>
    <dbReference type="NCBI Taxonomy" id="1549949"/>
    <lineage>
        <taxon>Bacteria</taxon>
        <taxon>Pseudomonadati</taxon>
        <taxon>Pseudomonadota</taxon>
        <taxon>Alphaproteobacteria</taxon>
        <taxon>Hyphomicrobiales</taxon>
        <taxon>Nitrobacteraceae</taxon>
        <taxon>Bradyrhizobium</taxon>
    </lineage>
</organism>
<reference evidence="10 11" key="1">
    <citation type="submission" date="2018-03" db="EMBL/GenBank/DDBJ databases">
        <authorList>
            <person name="Gully D."/>
        </authorList>
    </citation>
    <scope>NUCLEOTIDE SEQUENCE [LARGE SCALE GENOMIC DNA]</scope>
    <source>
        <strain evidence="10">ORS3257</strain>
    </source>
</reference>
<comment type="similarity">
    <text evidence="2 7">Belongs to the zinc-containing alcohol dehydrogenase family.</text>
</comment>
<dbReference type="KEGG" id="bvz:BRAD3257_1794"/>
<comment type="cofactor">
    <cofactor evidence="1 7">
        <name>Zn(2+)</name>
        <dbReference type="ChEBI" id="CHEBI:29105"/>
    </cofactor>
</comment>
<dbReference type="PROSITE" id="PS00059">
    <property type="entry name" value="ADH_ZINC"/>
    <property type="match status" value="1"/>
</dbReference>
<dbReference type="InterPro" id="IPR013154">
    <property type="entry name" value="ADH-like_N"/>
</dbReference>
<dbReference type="SMART" id="SM00829">
    <property type="entry name" value="PKS_ER"/>
    <property type="match status" value="1"/>
</dbReference>
<dbReference type="Gene3D" id="3.40.50.720">
    <property type="entry name" value="NAD(P)-binding Rossmann-like Domain"/>
    <property type="match status" value="1"/>
</dbReference>
<protein>
    <recommendedName>
        <fullName evidence="3">alcohol dehydrogenase</fullName>
        <ecNumber evidence="3">1.1.1.1</ecNumber>
    </recommendedName>
</protein>
<dbReference type="InterPro" id="IPR011032">
    <property type="entry name" value="GroES-like_sf"/>
</dbReference>
<dbReference type="Gene3D" id="3.90.180.10">
    <property type="entry name" value="Medium-chain alcohol dehydrogenases, catalytic domain"/>
    <property type="match status" value="1"/>
</dbReference>
<evidence type="ECO:0000256" key="8">
    <source>
        <dbReference type="SAM" id="Phobius"/>
    </source>
</evidence>
<accession>A0A2U3PUW1</accession>
<dbReference type="EMBL" id="LS398110">
    <property type="protein sequence ID" value="SPP92909.1"/>
    <property type="molecule type" value="Genomic_DNA"/>
</dbReference>
<evidence type="ECO:0000256" key="5">
    <source>
        <dbReference type="ARBA" id="ARBA00022833"/>
    </source>
</evidence>
<dbReference type="PANTHER" id="PTHR42940:SF8">
    <property type="entry name" value="VACUOLAR PROTEIN SORTING-ASSOCIATED PROTEIN 11"/>
    <property type="match status" value="1"/>
</dbReference>
<keyword evidence="5 7" id="KW-0862">Zinc</keyword>
<dbReference type="InterPro" id="IPR013149">
    <property type="entry name" value="ADH-like_C"/>
</dbReference>
<evidence type="ECO:0000256" key="4">
    <source>
        <dbReference type="ARBA" id="ARBA00022723"/>
    </source>
</evidence>
<feature type="transmembrane region" description="Helical" evidence="8">
    <location>
        <begin position="267"/>
        <end position="288"/>
    </location>
</feature>
<keyword evidence="4 7" id="KW-0479">Metal-binding</keyword>
<evidence type="ECO:0000256" key="2">
    <source>
        <dbReference type="ARBA" id="ARBA00008072"/>
    </source>
</evidence>
<dbReference type="GO" id="GO:0004022">
    <property type="term" value="F:alcohol dehydrogenase (NAD+) activity"/>
    <property type="evidence" value="ECO:0007669"/>
    <property type="project" value="UniProtKB-EC"/>
</dbReference>
<keyword evidence="8" id="KW-1133">Transmembrane helix</keyword>
<keyword evidence="6" id="KW-0560">Oxidoreductase</keyword>
<dbReference type="PANTHER" id="PTHR42940">
    <property type="entry name" value="ALCOHOL DEHYDROGENASE 1-RELATED"/>
    <property type="match status" value="1"/>
</dbReference>
<feature type="domain" description="Enoyl reductase (ER)" evidence="9">
    <location>
        <begin position="10"/>
        <end position="348"/>
    </location>
</feature>
<dbReference type="RefSeq" id="WP_122401429.1">
    <property type="nucleotide sequence ID" value="NZ_LS398110.1"/>
</dbReference>